<organism evidence="1 2">
    <name type="scientific">Sphingobacterium pedocola</name>
    <dbReference type="NCBI Taxonomy" id="2082722"/>
    <lineage>
        <taxon>Bacteria</taxon>
        <taxon>Pseudomonadati</taxon>
        <taxon>Bacteroidota</taxon>
        <taxon>Sphingobacteriia</taxon>
        <taxon>Sphingobacteriales</taxon>
        <taxon>Sphingobacteriaceae</taxon>
        <taxon>Sphingobacterium</taxon>
    </lineage>
</organism>
<evidence type="ECO:0000313" key="1">
    <source>
        <dbReference type="EMBL" id="MBE8720081.1"/>
    </source>
</evidence>
<gene>
    <name evidence="1" type="ORF">C4F40_04975</name>
</gene>
<proteinExistence type="predicted"/>
<dbReference type="EMBL" id="PSKQ01000017">
    <property type="protein sequence ID" value="MBE8720081.1"/>
    <property type="molecule type" value="Genomic_DNA"/>
</dbReference>
<dbReference type="Proteomes" id="UP000618319">
    <property type="component" value="Unassembled WGS sequence"/>
</dbReference>
<accession>A0ABR9T422</accession>
<evidence type="ECO:0000313" key="2">
    <source>
        <dbReference type="Proteomes" id="UP000618319"/>
    </source>
</evidence>
<reference evidence="1 2" key="1">
    <citation type="submission" date="2018-02" db="EMBL/GenBank/DDBJ databases">
        <title>Sphingobacterium KA21.</title>
        <authorList>
            <person name="Vasarhelyi B.M."/>
            <person name="Deshmukh S."/>
            <person name="Balint B."/>
            <person name="Kukolya J."/>
        </authorList>
    </citation>
    <scope>NUCLEOTIDE SEQUENCE [LARGE SCALE GENOMIC DNA]</scope>
    <source>
        <strain evidence="1 2">Ka21</strain>
    </source>
</reference>
<keyword evidence="2" id="KW-1185">Reference proteome</keyword>
<sequence length="82" mass="9435">MRILIGILLMLKEGLIYTVCRSPRRGFHFFLIKNETKNQDWVNVTLKALGFTKQLQAVALRGSVLNPNPKAFLTLHRPRPSF</sequence>
<name>A0ABR9T422_9SPHI</name>
<protein>
    <submittedName>
        <fullName evidence="1">Uncharacterized protein</fullName>
    </submittedName>
</protein>
<comment type="caution">
    <text evidence="1">The sequence shown here is derived from an EMBL/GenBank/DDBJ whole genome shotgun (WGS) entry which is preliminary data.</text>
</comment>